<dbReference type="RefSeq" id="WP_220210675.1">
    <property type="nucleotide sequence ID" value="NZ_BNJK01000002.1"/>
</dbReference>
<dbReference type="InterPro" id="IPR019734">
    <property type="entry name" value="TPR_rpt"/>
</dbReference>
<dbReference type="Gene3D" id="1.25.40.10">
    <property type="entry name" value="Tetratricopeptide repeat domain"/>
    <property type="match status" value="2"/>
</dbReference>
<dbReference type="PROSITE" id="PS50104">
    <property type="entry name" value="TIR"/>
    <property type="match status" value="1"/>
</dbReference>
<dbReference type="InterPro" id="IPR056681">
    <property type="entry name" value="DUF7779"/>
</dbReference>
<dbReference type="InterPro" id="IPR011990">
    <property type="entry name" value="TPR-like_helical_dom_sf"/>
</dbReference>
<dbReference type="SMART" id="SM00028">
    <property type="entry name" value="TPR"/>
    <property type="match status" value="7"/>
</dbReference>
<comment type="caution">
    <text evidence="3">The sequence shown here is derived from an EMBL/GenBank/DDBJ whole genome shotgun (WGS) entry which is preliminary data.</text>
</comment>
<feature type="repeat" description="TPR" evidence="1">
    <location>
        <begin position="866"/>
        <end position="899"/>
    </location>
</feature>
<dbReference type="Pfam" id="PF13374">
    <property type="entry name" value="TPR_10"/>
    <property type="match status" value="2"/>
</dbReference>
<dbReference type="GO" id="GO:0043531">
    <property type="term" value="F:ADP binding"/>
    <property type="evidence" value="ECO:0007669"/>
    <property type="project" value="InterPro"/>
</dbReference>
<dbReference type="InterPro" id="IPR053137">
    <property type="entry name" value="NLR-like"/>
</dbReference>
<keyword evidence="4" id="KW-1185">Reference proteome</keyword>
<dbReference type="SUPFAM" id="SSF52540">
    <property type="entry name" value="P-loop containing nucleoside triphosphate hydrolases"/>
    <property type="match status" value="1"/>
</dbReference>
<dbReference type="Proteomes" id="UP000597444">
    <property type="component" value="Unassembled WGS sequence"/>
</dbReference>
<accession>A0A8J3J0G7</accession>
<dbReference type="SUPFAM" id="SSF52200">
    <property type="entry name" value="Toll/Interleukin receptor TIR domain"/>
    <property type="match status" value="1"/>
</dbReference>
<dbReference type="GO" id="GO:0007165">
    <property type="term" value="P:signal transduction"/>
    <property type="evidence" value="ECO:0007669"/>
    <property type="project" value="InterPro"/>
</dbReference>
<dbReference type="PANTHER" id="PTHR46082">
    <property type="entry name" value="ATP/GTP-BINDING PROTEIN-RELATED"/>
    <property type="match status" value="1"/>
</dbReference>
<gene>
    <name evidence="3" type="ORF">KSF_101280</name>
</gene>
<organism evidence="3 4">
    <name type="scientific">Reticulibacter mediterranei</name>
    <dbReference type="NCBI Taxonomy" id="2778369"/>
    <lineage>
        <taxon>Bacteria</taxon>
        <taxon>Bacillati</taxon>
        <taxon>Chloroflexota</taxon>
        <taxon>Ktedonobacteria</taxon>
        <taxon>Ktedonobacterales</taxon>
        <taxon>Reticulibacteraceae</taxon>
        <taxon>Reticulibacter</taxon>
    </lineage>
</organism>
<reference evidence="3" key="1">
    <citation type="submission" date="2020-10" db="EMBL/GenBank/DDBJ databases">
        <title>Taxonomic study of unclassified bacteria belonging to the class Ktedonobacteria.</title>
        <authorList>
            <person name="Yabe S."/>
            <person name="Wang C.M."/>
            <person name="Zheng Y."/>
            <person name="Sakai Y."/>
            <person name="Cavaletti L."/>
            <person name="Monciardini P."/>
            <person name="Donadio S."/>
        </authorList>
    </citation>
    <scope>NUCLEOTIDE SEQUENCE</scope>
    <source>
        <strain evidence="3">ID150040</strain>
    </source>
</reference>
<dbReference type="PROSITE" id="PS50293">
    <property type="entry name" value="TPR_REGION"/>
    <property type="match status" value="1"/>
</dbReference>
<dbReference type="Pfam" id="PF25000">
    <property type="entry name" value="DUF7779"/>
    <property type="match status" value="1"/>
</dbReference>
<dbReference type="Pfam" id="PF13676">
    <property type="entry name" value="TIR_2"/>
    <property type="match status" value="1"/>
</dbReference>
<dbReference type="InterPro" id="IPR000157">
    <property type="entry name" value="TIR_dom"/>
</dbReference>
<evidence type="ECO:0000259" key="2">
    <source>
        <dbReference type="PROSITE" id="PS50104"/>
    </source>
</evidence>
<evidence type="ECO:0000256" key="1">
    <source>
        <dbReference type="PROSITE-ProRule" id="PRU00339"/>
    </source>
</evidence>
<dbReference type="SMART" id="SM00255">
    <property type="entry name" value="TIR"/>
    <property type="match status" value="1"/>
</dbReference>
<feature type="repeat" description="TPR" evidence="1">
    <location>
        <begin position="657"/>
        <end position="690"/>
    </location>
</feature>
<dbReference type="Pfam" id="PF00931">
    <property type="entry name" value="NB-ARC"/>
    <property type="match status" value="1"/>
</dbReference>
<proteinExistence type="predicted"/>
<dbReference type="Gene3D" id="3.40.50.10140">
    <property type="entry name" value="Toll/interleukin-1 receptor homology (TIR) domain"/>
    <property type="match status" value="1"/>
</dbReference>
<sequence length="927" mass="105015">MLEQPTEGARESVSVFCSYAHEDEIWLRKLEKHLSLLQRHGLISFWYNRLLPLGTDWAKDVDAHLETASLILLLVSADFFASDYCYGIEMKRALEREAAGEARVLPILVRSADYTDAPFAHLQALPTDAKPIASWQYKDAALTDVAAGIRRVIVEELPNLTASTPRASKLPIRNIPFARNHLFRGRDTELAQLQTQLQQNKTAKTSTMLAITGLGGMGKTQLAIEYAYEHSHQYQAVLWVRADTIETLNASYNELAMLLNLPEKNLVEQPQIITAVKTWLKTHSHWLLILDNVNDVSILQDFLPPDFAGSVLLTTQVGALGKFAKRFEVKKFSEEIGIDFLFRRSGTLEDPHAPETLDPQEREAARDIVRELDGLPLALDQAGAYIERTSCGFQGYLNLYRKERKQLLKERGEQEDDHPAPVATTWQLAFQRIAKANPAAADLLRLCAFLASDDIPEAFITEGASELPSSLQKLARSPLKLNAAIAELQKYSLISRNPVTQTLDVHRLVQAVIRDAMTKHVERMWEGRAVRVVAAVFPNGRYETWDQCMRYLPHAQLCISSIRGHTIWTYEAAQLLHTIGFYLYKRARYLEAESLYSLARTIAETMRETKPLLTATILNKLGNLYHALRGPEDPEALLLEAFSLRKDVAGPDHLDTAESFNDLARLYYVRADYETAESFYLRALAIREKQLGETLLTAESLQQLGNLYHVQGDYKRAEPLYQQALVIQQRHLGPDHLDTLDTLECLLYLHHTHGTDSESGYQSILDARLRMLGTEHQHTAISLYGLARFYKDRQDYARAEPLYQQALAIQIKVLGADHTDVAVLLDDLGIVSLVQERYQQAEEFFQRSLTIRIHSKAKGEKHPSTATSMHNLAMVYKSQGRYKEALPLFEQALAIRQEKLMPGHTDTKTTEEHYKETLRLLGSEPQS</sequence>
<keyword evidence="1" id="KW-0802">TPR repeat</keyword>
<protein>
    <submittedName>
        <fullName evidence="3">Tetratricopeptide repeat protein</fullName>
    </submittedName>
</protein>
<dbReference type="EMBL" id="BNJK01000002">
    <property type="protein sequence ID" value="GHP00081.1"/>
    <property type="molecule type" value="Genomic_DNA"/>
</dbReference>
<evidence type="ECO:0000313" key="4">
    <source>
        <dbReference type="Proteomes" id="UP000597444"/>
    </source>
</evidence>
<dbReference type="Pfam" id="PF13424">
    <property type="entry name" value="TPR_12"/>
    <property type="match status" value="2"/>
</dbReference>
<dbReference type="PRINTS" id="PR00364">
    <property type="entry name" value="DISEASERSIST"/>
</dbReference>
<dbReference type="Gene3D" id="3.40.50.300">
    <property type="entry name" value="P-loop containing nucleotide triphosphate hydrolases"/>
    <property type="match status" value="1"/>
</dbReference>
<dbReference type="PROSITE" id="PS50005">
    <property type="entry name" value="TPR"/>
    <property type="match status" value="3"/>
</dbReference>
<dbReference type="AlphaFoldDB" id="A0A8J3J0G7"/>
<dbReference type="InterPro" id="IPR035897">
    <property type="entry name" value="Toll_tir_struct_dom_sf"/>
</dbReference>
<feature type="domain" description="TIR" evidence="2">
    <location>
        <begin position="11"/>
        <end position="153"/>
    </location>
</feature>
<feature type="repeat" description="TPR" evidence="1">
    <location>
        <begin position="698"/>
        <end position="731"/>
    </location>
</feature>
<dbReference type="InterPro" id="IPR002182">
    <property type="entry name" value="NB-ARC"/>
</dbReference>
<dbReference type="InterPro" id="IPR027417">
    <property type="entry name" value="P-loop_NTPase"/>
</dbReference>
<evidence type="ECO:0000313" key="3">
    <source>
        <dbReference type="EMBL" id="GHP00081.1"/>
    </source>
</evidence>
<dbReference type="SUPFAM" id="SSF48452">
    <property type="entry name" value="TPR-like"/>
    <property type="match status" value="1"/>
</dbReference>
<name>A0A8J3J0G7_9CHLR</name>
<dbReference type="PANTHER" id="PTHR46082:SF6">
    <property type="entry name" value="AAA+ ATPASE DOMAIN-CONTAINING PROTEIN-RELATED"/>
    <property type="match status" value="1"/>
</dbReference>